<dbReference type="EMBL" id="CP031078">
    <property type="protein sequence ID" value="AYF01843.1"/>
    <property type="molecule type" value="Genomic_DNA"/>
</dbReference>
<keyword evidence="1" id="KW-0812">Transmembrane</keyword>
<evidence type="ECO:0000313" key="2">
    <source>
        <dbReference type="EMBL" id="AYF01843.1"/>
    </source>
</evidence>
<dbReference type="AlphaFoldDB" id="A0A386UMB7"/>
<gene>
    <name evidence="2" type="ORF">PY32053_02235</name>
</gene>
<protein>
    <submittedName>
        <fullName evidence="2">Uncharacterized protein</fullName>
    </submittedName>
</protein>
<dbReference type="Proteomes" id="UP000272010">
    <property type="component" value="Chromosome"/>
</dbReference>
<accession>A0A386UMB7</accession>
<evidence type="ECO:0000313" key="3">
    <source>
        <dbReference type="Proteomes" id="UP000272010"/>
    </source>
</evidence>
<dbReference type="RefSeq" id="WP_120442229.1">
    <property type="nucleotide sequence ID" value="NZ_CP031078.1"/>
</dbReference>
<evidence type="ECO:0000256" key="1">
    <source>
        <dbReference type="SAM" id="Phobius"/>
    </source>
</evidence>
<keyword evidence="1" id="KW-0472">Membrane</keyword>
<organism evidence="2 3">
    <name type="scientific">Paracoccus yeei</name>
    <dbReference type="NCBI Taxonomy" id="147645"/>
    <lineage>
        <taxon>Bacteria</taxon>
        <taxon>Pseudomonadati</taxon>
        <taxon>Pseudomonadota</taxon>
        <taxon>Alphaproteobacteria</taxon>
        <taxon>Rhodobacterales</taxon>
        <taxon>Paracoccaceae</taxon>
        <taxon>Paracoccus</taxon>
    </lineage>
</organism>
<feature type="transmembrane region" description="Helical" evidence="1">
    <location>
        <begin position="37"/>
        <end position="64"/>
    </location>
</feature>
<name>A0A386UMB7_9RHOB</name>
<reference evidence="3" key="1">
    <citation type="submission" date="2018-07" db="EMBL/GenBank/DDBJ databases">
        <title>Genome Structure of the Opportunistic Pathogen Paracoccus yeei (Alphaproteobacteria) and Identification of Putative Virulence Factors.</title>
        <authorList>
            <person name="Lasek R."/>
            <person name="Szuplewska M."/>
            <person name="Mitura M."/>
            <person name="Decewicz P."/>
            <person name="Chmielowska C."/>
            <person name="Pawlot A."/>
            <person name="Sentkowska D."/>
            <person name="Czarnecki J."/>
            <person name="Bartosik D."/>
        </authorList>
    </citation>
    <scope>NUCLEOTIDE SEQUENCE [LARGE SCALE GENOMIC DNA]</scope>
    <source>
        <strain evidence="3">CCUG 32053</strain>
    </source>
</reference>
<sequence length="68" mass="7108">MMLVGLAFAWAQGALYAFCALFVLALCGLHVPNLDIAVAIILCAALGRAAGFVCQAAITGQWLIKDRA</sequence>
<keyword evidence="1" id="KW-1133">Transmembrane helix</keyword>
<proteinExistence type="predicted"/>